<dbReference type="GO" id="GO:0016491">
    <property type="term" value="F:oxidoreductase activity"/>
    <property type="evidence" value="ECO:0007669"/>
    <property type="project" value="InterPro"/>
</dbReference>
<dbReference type="RefSeq" id="WP_139399851.1">
    <property type="nucleotide sequence ID" value="NZ_JACHEW010000002.1"/>
</dbReference>
<dbReference type="PANTHER" id="PTHR42852:SF18">
    <property type="entry name" value="CHROMOSOME UNDETERMINED SCAFFOLD_47, WHOLE GENOME SHOTGUN SEQUENCE"/>
    <property type="match status" value="1"/>
</dbReference>
<keyword evidence="7" id="KW-1185">Reference proteome</keyword>
<dbReference type="SUPFAM" id="SSF52833">
    <property type="entry name" value="Thioredoxin-like"/>
    <property type="match status" value="1"/>
</dbReference>
<dbReference type="Proteomes" id="UP000629870">
    <property type="component" value="Unassembled WGS sequence"/>
</dbReference>
<dbReference type="AlphaFoldDB" id="A0A5C4YB72"/>
<protein>
    <submittedName>
        <fullName evidence="5">TlpA family protein disulfide reductase</fullName>
    </submittedName>
</protein>
<name>A0A5C4YB72_9DEIO</name>
<evidence type="ECO:0000313" key="6">
    <source>
        <dbReference type="Proteomes" id="UP000313988"/>
    </source>
</evidence>
<reference evidence="4 7" key="2">
    <citation type="submission" date="2020-08" db="EMBL/GenBank/DDBJ databases">
        <title>Genomic Encyclopedia of Type Strains, Phase IV (KMG-IV): sequencing the most valuable type-strain genomes for metagenomic binning, comparative biology and taxonomic classification.</title>
        <authorList>
            <person name="Goeker M."/>
        </authorList>
    </citation>
    <scope>NUCLEOTIDE SEQUENCE [LARGE SCALE GENOMIC DNA]</scope>
    <source>
        <strain evidence="4 7">DSM 12027</strain>
    </source>
</reference>
<dbReference type="InterPro" id="IPR050553">
    <property type="entry name" value="Thioredoxin_ResA/DsbE_sf"/>
</dbReference>
<proteinExistence type="predicted"/>
<dbReference type="InterPro" id="IPR036249">
    <property type="entry name" value="Thioredoxin-like_sf"/>
</dbReference>
<evidence type="ECO:0000313" key="4">
    <source>
        <dbReference type="EMBL" id="MBB6015367.1"/>
    </source>
</evidence>
<evidence type="ECO:0000259" key="3">
    <source>
        <dbReference type="PROSITE" id="PS51352"/>
    </source>
</evidence>
<sequence>MTLGLDGLGLGPLHLSWPSLTLVLGAVTWLTLARFAHVERALLVTLLVARVWAALPGLDGGRPLLENVLDLVDLRRGGWAWGPGMVAGLTTLWWPRRRFPAGLARALALTVVAAALPGLLRPAPQELQTVLPRTPLPRLTALGLQPAAPVPTGGVVNFWATWCGPCRSELPLLAARQAQGANVLLVNVGESAATVETFLNTNTLEVQTWVQGQDLSAPLGITGFPTTLAVSATGRVVARHLGPLSGAQLRHLLDLAKGAP</sequence>
<evidence type="ECO:0000313" key="5">
    <source>
        <dbReference type="EMBL" id="TNM72942.1"/>
    </source>
</evidence>
<dbReference type="EMBL" id="JACHEW010000002">
    <property type="protein sequence ID" value="MBB6015367.1"/>
    <property type="molecule type" value="Genomic_DNA"/>
</dbReference>
<dbReference type="Gene3D" id="3.40.30.10">
    <property type="entry name" value="Glutaredoxin"/>
    <property type="match status" value="1"/>
</dbReference>
<dbReference type="InterPro" id="IPR013740">
    <property type="entry name" value="Redoxin"/>
</dbReference>
<dbReference type="InterPro" id="IPR017937">
    <property type="entry name" value="Thioredoxin_CS"/>
</dbReference>
<dbReference type="PROSITE" id="PS51352">
    <property type="entry name" value="THIOREDOXIN_2"/>
    <property type="match status" value="1"/>
</dbReference>
<dbReference type="EMBL" id="VDMO01000001">
    <property type="protein sequence ID" value="TNM72942.1"/>
    <property type="molecule type" value="Genomic_DNA"/>
</dbReference>
<dbReference type="PROSITE" id="PS00194">
    <property type="entry name" value="THIOREDOXIN_1"/>
    <property type="match status" value="1"/>
</dbReference>
<comment type="subcellular location">
    <subcellularLocation>
        <location evidence="1">Cell envelope</location>
    </subcellularLocation>
</comment>
<keyword evidence="2" id="KW-0201">Cytochrome c-type biogenesis</keyword>
<evidence type="ECO:0000256" key="2">
    <source>
        <dbReference type="ARBA" id="ARBA00022748"/>
    </source>
</evidence>
<dbReference type="Proteomes" id="UP000313988">
    <property type="component" value="Unassembled WGS sequence"/>
</dbReference>
<organism evidence="5 6">
    <name type="scientific">Deinococcus radiopugnans ATCC 19172</name>
    <dbReference type="NCBI Taxonomy" id="585398"/>
    <lineage>
        <taxon>Bacteria</taxon>
        <taxon>Thermotogati</taxon>
        <taxon>Deinococcota</taxon>
        <taxon>Deinococci</taxon>
        <taxon>Deinococcales</taxon>
        <taxon>Deinococcaceae</taxon>
        <taxon>Deinococcus</taxon>
    </lineage>
</organism>
<gene>
    <name evidence="5" type="ORF">FHR04_00490</name>
    <name evidence="4" type="ORF">HNQ04_000596</name>
</gene>
<feature type="domain" description="Thioredoxin" evidence="3">
    <location>
        <begin position="130"/>
        <end position="258"/>
    </location>
</feature>
<reference evidence="5 6" key="1">
    <citation type="submission" date="2019-06" db="EMBL/GenBank/DDBJ databases">
        <title>Genome sequence of Deinococcus radiopugnans ATCC 19172.</title>
        <authorList>
            <person name="Maclea K.S."/>
            <person name="Maynard C.R."/>
        </authorList>
    </citation>
    <scope>NUCLEOTIDE SEQUENCE [LARGE SCALE GENOMIC DNA]</scope>
    <source>
        <strain evidence="5 6">ATCC 19172</strain>
    </source>
</reference>
<dbReference type="GO" id="GO:0017004">
    <property type="term" value="P:cytochrome complex assembly"/>
    <property type="evidence" value="ECO:0007669"/>
    <property type="project" value="UniProtKB-KW"/>
</dbReference>
<dbReference type="PANTHER" id="PTHR42852">
    <property type="entry name" value="THIOL:DISULFIDE INTERCHANGE PROTEIN DSBE"/>
    <property type="match status" value="1"/>
</dbReference>
<evidence type="ECO:0000313" key="7">
    <source>
        <dbReference type="Proteomes" id="UP000629870"/>
    </source>
</evidence>
<dbReference type="OrthoDB" id="63842at2"/>
<dbReference type="Pfam" id="PF08534">
    <property type="entry name" value="Redoxin"/>
    <property type="match status" value="1"/>
</dbReference>
<comment type="caution">
    <text evidence="5">The sequence shown here is derived from an EMBL/GenBank/DDBJ whole genome shotgun (WGS) entry which is preliminary data.</text>
</comment>
<dbReference type="CDD" id="cd02966">
    <property type="entry name" value="TlpA_like_family"/>
    <property type="match status" value="1"/>
</dbReference>
<dbReference type="InterPro" id="IPR013766">
    <property type="entry name" value="Thioredoxin_domain"/>
</dbReference>
<accession>A0A5C4YB72</accession>
<evidence type="ECO:0000256" key="1">
    <source>
        <dbReference type="ARBA" id="ARBA00004196"/>
    </source>
</evidence>
<dbReference type="GO" id="GO:0030313">
    <property type="term" value="C:cell envelope"/>
    <property type="evidence" value="ECO:0007669"/>
    <property type="project" value="UniProtKB-SubCell"/>
</dbReference>